<dbReference type="Pfam" id="PF01663">
    <property type="entry name" value="Phosphodiest"/>
    <property type="match status" value="1"/>
</dbReference>
<evidence type="ECO:0000313" key="2">
    <source>
        <dbReference type="Proteomes" id="UP000626786"/>
    </source>
</evidence>
<accession>A0ABR8U5B7</accession>
<protein>
    <submittedName>
        <fullName evidence="1">Alkaline phosphatase family protein</fullName>
    </submittedName>
</protein>
<dbReference type="InterPro" id="IPR017850">
    <property type="entry name" value="Alkaline_phosphatase_core_sf"/>
</dbReference>
<sequence length="436" mass="49179">MLNRLTDHLIVISFDCLSSKDMPIVRELPNFKKLLDGAAVCENVKPIYPSVTYPCHTSIITGNYPNRHRIVRNTLIQPGKESPDWYWQRKYIQGTTLYDEAKKQNMKTGALLWPVTARAKIDYHIPEIFANRPWHSQVAVSLLNGSFFYTLEMNRRFGNMRKGIKQPWLDDFVTAVATHTIRTKKPDLMLIHLVDIDYQRHEHGFAGEESLSALRRQDKRLGKILQAIDESGNAEETTIIALGDHSALDVTHAINMNVYLQESGLIQTDRNGKVKNWKVYCKSNDGSAYLYVKDENDKPSTERLGALLHSLMQNPDNGLEKVVRGSEAAQMGADGEAAFMLEAREGFYFTEDMNVQPLVEIKPCDITSGKYCQAVHGYSPSKIDYRTVFIAKGKGIVPNVTIESMSLVDEGPTFARLLGLNLGETDGRILDEIILS</sequence>
<organism evidence="1 2">
    <name type="scientific">Sporosarcina quadrami</name>
    <dbReference type="NCBI Taxonomy" id="2762234"/>
    <lineage>
        <taxon>Bacteria</taxon>
        <taxon>Bacillati</taxon>
        <taxon>Bacillota</taxon>
        <taxon>Bacilli</taxon>
        <taxon>Bacillales</taxon>
        <taxon>Caryophanaceae</taxon>
        <taxon>Sporosarcina</taxon>
    </lineage>
</organism>
<evidence type="ECO:0000313" key="1">
    <source>
        <dbReference type="EMBL" id="MBD7983242.1"/>
    </source>
</evidence>
<name>A0ABR8U5B7_9BACL</name>
<dbReference type="Proteomes" id="UP000626786">
    <property type="component" value="Unassembled WGS sequence"/>
</dbReference>
<gene>
    <name evidence="1" type="ORF">H9649_01505</name>
</gene>
<dbReference type="CDD" id="cd16018">
    <property type="entry name" value="Enpp"/>
    <property type="match status" value="1"/>
</dbReference>
<dbReference type="PANTHER" id="PTHR10151:SF120">
    <property type="entry name" value="BIS(5'-ADENOSYL)-TRIPHOSPHATASE"/>
    <property type="match status" value="1"/>
</dbReference>
<dbReference type="SUPFAM" id="SSF53649">
    <property type="entry name" value="Alkaline phosphatase-like"/>
    <property type="match status" value="1"/>
</dbReference>
<comment type="caution">
    <text evidence="1">The sequence shown here is derived from an EMBL/GenBank/DDBJ whole genome shotgun (WGS) entry which is preliminary data.</text>
</comment>
<dbReference type="PANTHER" id="PTHR10151">
    <property type="entry name" value="ECTONUCLEOTIDE PYROPHOSPHATASE/PHOSPHODIESTERASE"/>
    <property type="match status" value="1"/>
</dbReference>
<dbReference type="EMBL" id="JACSQN010000001">
    <property type="protein sequence ID" value="MBD7983242.1"/>
    <property type="molecule type" value="Genomic_DNA"/>
</dbReference>
<reference evidence="1 2" key="1">
    <citation type="submission" date="2020-08" db="EMBL/GenBank/DDBJ databases">
        <title>A Genomic Blueprint of the Chicken Gut Microbiome.</title>
        <authorList>
            <person name="Gilroy R."/>
            <person name="Ravi A."/>
            <person name="Getino M."/>
            <person name="Pursley I."/>
            <person name="Horton D.L."/>
            <person name="Alikhan N.-F."/>
            <person name="Baker D."/>
            <person name="Gharbi K."/>
            <person name="Hall N."/>
            <person name="Watson M."/>
            <person name="Adriaenssens E.M."/>
            <person name="Foster-Nyarko E."/>
            <person name="Jarju S."/>
            <person name="Secka A."/>
            <person name="Antonio M."/>
            <person name="Oren A."/>
            <person name="Chaudhuri R."/>
            <person name="La Ragione R.M."/>
            <person name="Hildebrand F."/>
            <person name="Pallen M.J."/>
        </authorList>
    </citation>
    <scope>NUCLEOTIDE SEQUENCE [LARGE SCALE GENOMIC DNA]</scope>
    <source>
        <strain evidence="1 2">Sa2YVA2</strain>
    </source>
</reference>
<keyword evidence="2" id="KW-1185">Reference proteome</keyword>
<dbReference type="InterPro" id="IPR002591">
    <property type="entry name" value="Phosphodiest/P_Trfase"/>
</dbReference>
<dbReference type="Gene3D" id="3.40.720.10">
    <property type="entry name" value="Alkaline Phosphatase, subunit A"/>
    <property type="match status" value="1"/>
</dbReference>
<proteinExistence type="predicted"/>